<organism evidence="2 3">
    <name type="scientific">Frankia alni (strain DSM 45986 / CECT 9034 / ACN14a)</name>
    <dbReference type="NCBI Taxonomy" id="326424"/>
    <lineage>
        <taxon>Bacteria</taxon>
        <taxon>Bacillati</taxon>
        <taxon>Actinomycetota</taxon>
        <taxon>Actinomycetes</taxon>
        <taxon>Frankiales</taxon>
        <taxon>Frankiaceae</taxon>
        <taxon>Frankia</taxon>
    </lineage>
</organism>
<keyword evidence="3" id="KW-1185">Reference proteome</keyword>
<feature type="region of interest" description="Disordered" evidence="1">
    <location>
        <begin position="88"/>
        <end position="111"/>
    </location>
</feature>
<name>Q0RJR4_FRAAA</name>
<dbReference type="AlphaFoldDB" id="Q0RJR4"/>
<evidence type="ECO:0000313" key="2">
    <source>
        <dbReference type="EMBL" id="CAJ62247.1"/>
    </source>
</evidence>
<sequence length="111" mass="10263">MTTLGESTLGAATVSEAAVGGSALGRAPIGGSAFGGAAFGGAAFGGAAGDPPRVSAVAGGGAGVGDGGVVVRVEGMILTDGTLVDGWMAGGEPAEDGSGGRATGRRTRTWG</sequence>
<dbReference type="KEGG" id="fal:FRAAL3604"/>
<gene>
    <name evidence="2" type="ordered locus">FRAAL3604</name>
</gene>
<proteinExistence type="predicted"/>
<dbReference type="EMBL" id="CT573213">
    <property type="protein sequence ID" value="CAJ62247.1"/>
    <property type="molecule type" value="Genomic_DNA"/>
</dbReference>
<dbReference type="RefSeq" id="WP_011604744.1">
    <property type="nucleotide sequence ID" value="NC_008278.1"/>
</dbReference>
<evidence type="ECO:0000313" key="3">
    <source>
        <dbReference type="Proteomes" id="UP000000657"/>
    </source>
</evidence>
<reference evidence="2 3" key="1">
    <citation type="journal article" date="2007" name="Genome Res.">
        <title>Genome characteristics of facultatively symbiotic Frankia sp. strains reflect host range and host plant biogeography.</title>
        <authorList>
            <person name="Normand P."/>
            <person name="Lapierre P."/>
            <person name="Tisa L.S."/>
            <person name="Gogarten J.P."/>
            <person name="Alloisio N."/>
            <person name="Bagnarol E."/>
            <person name="Bassi C.A."/>
            <person name="Berry A.M."/>
            <person name="Bickhart D.M."/>
            <person name="Choisne N."/>
            <person name="Couloux A."/>
            <person name="Cournoyer B."/>
            <person name="Cruveiller S."/>
            <person name="Daubin V."/>
            <person name="Demange N."/>
            <person name="Francino M.P."/>
            <person name="Goltsman E."/>
            <person name="Huang Y."/>
            <person name="Kopp O.R."/>
            <person name="Labarre L."/>
            <person name="Lapidus A."/>
            <person name="Lavire C."/>
            <person name="Marechal J."/>
            <person name="Martinez M."/>
            <person name="Mastronunzio J.E."/>
            <person name="Mullin B.C."/>
            <person name="Niemann J."/>
            <person name="Pujic P."/>
            <person name="Rawnsley T."/>
            <person name="Rouy Z."/>
            <person name="Schenowitz C."/>
            <person name="Sellstedt A."/>
            <person name="Tavares F."/>
            <person name="Tomkins J.P."/>
            <person name="Vallenet D."/>
            <person name="Valverde C."/>
            <person name="Wall L.G."/>
            <person name="Wang Y."/>
            <person name="Medigue C."/>
            <person name="Benson D.R."/>
        </authorList>
    </citation>
    <scope>NUCLEOTIDE SEQUENCE [LARGE SCALE GENOMIC DNA]</scope>
    <source>
        <strain evidence="3">DSM 45986 / CECT 9034 / ACN14a</strain>
    </source>
</reference>
<dbReference type="Proteomes" id="UP000000657">
    <property type="component" value="Chromosome"/>
</dbReference>
<dbReference type="STRING" id="326424.FRAAL3604"/>
<evidence type="ECO:0000256" key="1">
    <source>
        <dbReference type="SAM" id="MobiDB-lite"/>
    </source>
</evidence>
<protein>
    <submittedName>
        <fullName evidence="2">Uncharacterized protein</fullName>
    </submittedName>
</protein>
<dbReference type="HOGENOM" id="CLU_2154645_0_0_11"/>
<accession>Q0RJR4</accession>